<reference evidence="1" key="1">
    <citation type="submission" date="2021-03" db="EMBL/GenBank/DDBJ databases">
        <authorList>
            <person name="Bekaert M."/>
        </authorList>
    </citation>
    <scope>NUCLEOTIDE SEQUENCE</scope>
</reference>
<protein>
    <submittedName>
        <fullName evidence="1">Uncharacterized protein</fullName>
    </submittedName>
</protein>
<accession>A0A8S3SGD4</accession>
<comment type="caution">
    <text evidence="1">The sequence shown here is derived from an EMBL/GenBank/DDBJ whole genome shotgun (WGS) entry which is preliminary data.</text>
</comment>
<gene>
    <name evidence="1" type="ORF">MEDL_34069</name>
</gene>
<keyword evidence="2" id="KW-1185">Reference proteome</keyword>
<evidence type="ECO:0000313" key="2">
    <source>
        <dbReference type="Proteomes" id="UP000683360"/>
    </source>
</evidence>
<dbReference type="Proteomes" id="UP000683360">
    <property type="component" value="Unassembled WGS sequence"/>
</dbReference>
<name>A0A8S3SGD4_MYTED</name>
<evidence type="ECO:0000313" key="1">
    <source>
        <dbReference type="EMBL" id="CAG2220654.1"/>
    </source>
</evidence>
<proteinExistence type="predicted"/>
<sequence length="263" mass="30033">MSFFKKLRALSLKIVKTEHHVSNLKTYLSQGIVPMGLILKASPLTTGAKSIRFMDRWNNILHSSSVKLMDLLHAEASHKHLNLQRSYNNIYNKSCQELSGPELLTINERLHDILRIESRKLHKKQVNKFKRDGVLLDTVVREQTTLTLNRTIITGHHRKTCVYCTTLSIVLYASIVDSKQSDVFTVYATMEMCVEMCLNAGQHNSVQTFDQQLYTIAEQTKWYRPLEFDSPIIRFGGFHTKACFIASLGKFWGDGGLADILVD</sequence>
<dbReference type="OrthoDB" id="6150275at2759"/>
<organism evidence="1 2">
    <name type="scientific">Mytilus edulis</name>
    <name type="common">Blue mussel</name>
    <dbReference type="NCBI Taxonomy" id="6550"/>
    <lineage>
        <taxon>Eukaryota</taxon>
        <taxon>Metazoa</taxon>
        <taxon>Spiralia</taxon>
        <taxon>Lophotrochozoa</taxon>
        <taxon>Mollusca</taxon>
        <taxon>Bivalvia</taxon>
        <taxon>Autobranchia</taxon>
        <taxon>Pteriomorphia</taxon>
        <taxon>Mytilida</taxon>
        <taxon>Mytiloidea</taxon>
        <taxon>Mytilidae</taxon>
        <taxon>Mytilinae</taxon>
        <taxon>Mytilus</taxon>
    </lineage>
</organism>
<dbReference type="AlphaFoldDB" id="A0A8S3SGD4"/>
<dbReference type="EMBL" id="CAJPWZ010001666">
    <property type="protein sequence ID" value="CAG2220654.1"/>
    <property type="molecule type" value="Genomic_DNA"/>
</dbReference>